<evidence type="ECO:0000256" key="2">
    <source>
        <dbReference type="SAM" id="Phobius"/>
    </source>
</evidence>
<keyword evidence="2" id="KW-1133">Transmembrane helix</keyword>
<dbReference type="RefSeq" id="XP_026053966.1">
    <property type="nucleotide sequence ID" value="XM_026198181.1"/>
</dbReference>
<reference evidence="5" key="1">
    <citation type="submission" date="2025-08" db="UniProtKB">
        <authorList>
            <consortium name="RefSeq"/>
        </authorList>
    </citation>
    <scope>IDENTIFICATION</scope>
    <source>
        <strain evidence="5">Wakin</strain>
        <tissue evidence="5">Muscle</tissue>
    </source>
</reference>
<dbReference type="Proteomes" id="UP000515129">
    <property type="component" value="Chromosome 22"/>
</dbReference>
<feature type="compositionally biased region" description="Low complexity" evidence="1">
    <location>
        <begin position="223"/>
        <end position="260"/>
    </location>
</feature>
<feature type="compositionally biased region" description="Polar residues" evidence="1">
    <location>
        <begin position="41"/>
        <end position="105"/>
    </location>
</feature>
<feature type="compositionally biased region" description="Low complexity" evidence="1">
    <location>
        <begin position="106"/>
        <end position="118"/>
    </location>
</feature>
<feature type="region of interest" description="Disordered" evidence="1">
    <location>
        <begin position="25"/>
        <end position="260"/>
    </location>
</feature>
<accession>A0A6P6J1R0</accession>
<dbReference type="AlphaFoldDB" id="A0A6P6J1R0"/>
<keyword evidence="2" id="KW-0812">Transmembrane</keyword>
<evidence type="ECO:0000256" key="3">
    <source>
        <dbReference type="SAM" id="SignalP"/>
    </source>
</evidence>
<keyword evidence="4" id="KW-1185">Reference proteome</keyword>
<dbReference type="KEGG" id="caua:113039995"/>
<evidence type="ECO:0000313" key="5">
    <source>
        <dbReference type="RefSeq" id="XP_026053966.1"/>
    </source>
</evidence>
<feature type="chain" id="PRO_5028088516" evidence="3">
    <location>
        <begin position="23"/>
        <end position="538"/>
    </location>
</feature>
<sequence>MARFFALGPLVLILRMVLYVSADQSTNPTPPTAYTHALPTTAGSASNQKETQRSTSISPRRTAIQQQNTETTASASNQEETQTSTSISPTRTAIQQQKPDNTVHQSNSSTPITSTNTSADTSTKVPQSNISTLITSSNTSADIIKETAPSPPRTPTQTSLSTDKDTLPGSSNDSITSPPNTTITSLPSTQTTSTLHTSTNITETAPSPSHTPTQTSLSPDLATQTSSSHDSITSPPITTITSLTSTQPTSTLHTSTSITGTTEEPCQYSVLESVNKTEARVVNITGSKDQNYTIRIKDKHNETRAEKISHQTVFKIPFEWLKPCTVYTVSVDDCKLSGNNTFTSSKNGETVPKTVVTNMTDNEVCLKGEFTGIQWDLTECVEITEQNSCASTHTVVLDTCNYTMNVALPPVKPHITFNETIPSQFEWMNKPERCNAALLIINCINNENKKGTVYGLNTPVLLLPNTHYSCTGEYPREKQPIKSHELLIQIKCDNVKAVFGFRVFLGVVTSIALLFVFFEKYFHKRKRDGEDGEDEDCM</sequence>
<dbReference type="GeneID" id="113039995"/>
<organism evidence="4 5">
    <name type="scientific">Carassius auratus</name>
    <name type="common">Goldfish</name>
    <dbReference type="NCBI Taxonomy" id="7957"/>
    <lineage>
        <taxon>Eukaryota</taxon>
        <taxon>Metazoa</taxon>
        <taxon>Chordata</taxon>
        <taxon>Craniata</taxon>
        <taxon>Vertebrata</taxon>
        <taxon>Euteleostomi</taxon>
        <taxon>Actinopterygii</taxon>
        <taxon>Neopterygii</taxon>
        <taxon>Teleostei</taxon>
        <taxon>Ostariophysi</taxon>
        <taxon>Cypriniformes</taxon>
        <taxon>Cyprinidae</taxon>
        <taxon>Cyprininae</taxon>
        <taxon>Carassius</taxon>
    </lineage>
</organism>
<feature type="signal peptide" evidence="3">
    <location>
        <begin position="1"/>
        <end position="22"/>
    </location>
</feature>
<feature type="compositionally biased region" description="Low complexity" evidence="1">
    <location>
        <begin position="174"/>
        <end position="204"/>
    </location>
</feature>
<gene>
    <name evidence="5" type="primary">LOC113039995</name>
</gene>
<feature type="compositionally biased region" description="Low complexity" evidence="1">
    <location>
        <begin position="128"/>
        <end position="140"/>
    </location>
</feature>
<keyword evidence="3" id="KW-0732">Signal</keyword>
<evidence type="ECO:0000313" key="4">
    <source>
        <dbReference type="Proteomes" id="UP000515129"/>
    </source>
</evidence>
<name>A0A6P6J1R0_CARAU</name>
<proteinExistence type="predicted"/>
<feature type="compositionally biased region" description="Polar residues" evidence="1">
    <location>
        <begin position="205"/>
        <end position="222"/>
    </location>
</feature>
<keyword evidence="2" id="KW-0472">Membrane</keyword>
<feature type="transmembrane region" description="Helical" evidence="2">
    <location>
        <begin position="499"/>
        <end position="518"/>
    </location>
</feature>
<evidence type="ECO:0000256" key="1">
    <source>
        <dbReference type="SAM" id="MobiDB-lite"/>
    </source>
</evidence>
<dbReference type="OrthoDB" id="8952549at2759"/>
<protein>
    <submittedName>
        <fullName evidence="5">Receptor-type tyrosine-protein phosphatase C-like</fullName>
    </submittedName>
</protein>